<name>A0A316GCQ4_9RHOB</name>
<organism evidence="2 3">
    <name type="scientific">Silicimonas algicola</name>
    <dbReference type="NCBI Taxonomy" id="1826607"/>
    <lineage>
        <taxon>Bacteria</taxon>
        <taxon>Pseudomonadati</taxon>
        <taxon>Pseudomonadota</taxon>
        <taxon>Alphaproteobacteria</taxon>
        <taxon>Rhodobacterales</taxon>
        <taxon>Paracoccaceae</taxon>
    </lineage>
</organism>
<sequence>MANAHVSPVVTGFGDRSALSLATLVSRLIAWNDARRTRIILSRLSAHELNDIGLTRGDIDLIR</sequence>
<keyword evidence="3" id="KW-1185">Reference proteome</keyword>
<feature type="domain" description="YjiS-like" evidence="1">
    <location>
        <begin position="24"/>
        <end position="60"/>
    </location>
</feature>
<dbReference type="AlphaFoldDB" id="A0A316GCQ4"/>
<evidence type="ECO:0000313" key="3">
    <source>
        <dbReference type="Proteomes" id="UP000245390"/>
    </source>
</evidence>
<dbReference type="Pfam" id="PF06568">
    <property type="entry name" value="YjiS-like"/>
    <property type="match status" value="1"/>
</dbReference>
<proteinExistence type="predicted"/>
<protein>
    <submittedName>
        <fullName evidence="2">Uncharacterized protein YjiS (DUF1127 family)</fullName>
    </submittedName>
</protein>
<accession>A0A316GCQ4</accession>
<dbReference type="Proteomes" id="UP000245390">
    <property type="component" value="Unassembled WGS sequence"/>
</dbReference>
<gene>
    <name evidence="2" type="ORF">C8D95_101533</name>
</gene>
<reference evidence="2 3" key="1">
    <citation type="submission" date="2018-05" db="EMBL/GenBank/DDBJ databases">
        <title>Genomic Encyclopedia of Type Strains, Phase IV (KMG-IV): sequencing the most valuable type-strain genomes for metagenomic binning, comparative biology and taxonomic classification.</title>
        <authorList>
            <person name="Goeker M."/>
        </authorList>
    </citation>
    <scope>NUCLEOTIDE SEQUENCE [LARGE SCALE GENOMIC DNA]</scope>
    <source>
        <strain evidence="2 3">DSM 103371</strain>
    </source>
</reference>
<evidence type="ECO:0000313" key="2">
    <source>
        <dbReference type="EMBL" id="PWK58718.1"/>
    </source>
</evidence>
<dbReference type="InterPro" id="IPR009506">
    <property type="entry name" value="YjiS-like"/>
</dbReference>
<comment type="caution">
    <text evidence="2">The sequence shown here is derived from an EMBL/GenBank/DDBJ whole genome shotgun (WGS) entry which is preliminary data.</text>
</comment>
<evidence type="ECO:0000259" key="1">
    <source>
        <dbReference type="Pfam" id="PF06568"/>
    </source>
</evidence>
<dbReference type="KEGG" id="salo:EF888_04100"/>
<dbReference type="RefSeq" id="WP_109757575.1">
    <property type="nucleotide sequence ID" value="NZ_CP034588.1"/>
</dbReference>
<dbReference type="OrthoDB" id="8116725at2"/>
<dbReference type="EMBL" id="QGGV01000001">
    <property type="protein sequence ID" value="PWK58718.1"/>
    <property type="molecule type" value="Genomic_DNA"/>
</dbReference>